<dbReference type="PANTHER" id="PTHR32328">
    <property type="entry name" value="L-SERYL-TRNA(SEC) SELENIUM TRANSFERASE"/>
    <property type="match status" value="1"/>
</dbReference>
<dbReference type="NCBIfam" id="TIGR01437">
    <property type="entry name" value="selA_rel"/>
    <property type="match status" value="1"/>
</dbReference>
<dbReference type="PANTHER" id="PTHR32328:SF0">
    <property type="entry name" value="L-SERYL-TRNA(SEC) SELENIUM TRANSFERASE"/>
    <property type="match status" value="1"/>
</dbReference>
<dbReference type="Proteomes" id="UP000237082">
    <property type="component" value="Unassembled WGS sequence"/>
</dbReference>
<comment type="caution">
    <text evidence="5">The sequence shown here is derived from an EMBL/GenBank/DDBJ whole genome shotgun (WGS) entry which is preliminary data.</text>
</comment>
<dbReference type="InterPro" id="IPR018319">
    <property type="entry name" value="SelA-like"/>
</dbReference>
<evidence type="ECO:0000256" key="1">
    <source>
        <dbReference type="ARBA" id="ARBA00001933"/>
    </source>
</evidence>
<gene>
    <name evidence="5" type="ORF">C2I19_16085</name>
</gene>
<comment type="similarity">
    <text evidence="3">Belongs to the SelA family.</text>
</comment>
<dbReference type="InterPro" id="IPR015424">
    <property type="entry name" value="PyrdxlP-dep_Trfase"/>
</dbReference>
<evidence type="ECO:0000313" key="6">
    <source>
        <dbReference type="Proteomes" id="UP000237082"/>
    </source>
</evidence>
<accession>A0A2S5DD36</accession>
<evidence type="ECO:0000256" key="3">
    <source>
        <dbReference type="ARBA" id="ARBA00044507"/>
    </source>
</evidence>
<dbReference type="InterPro" id="IPR015421">
    <property type="entry name" value="PyrdxlP-dep_Trfase_major"/>
</dbReference>
<dbReference type="FunFam" id="3.40.640.10:FF:000056">
    <property type="entry name" value="SelA-like pyridoxal phosphate-dependent enzyme"/>
    <property type="match status" value="1"/>
</dbReference>
<dbReference type="AlphaFoldDB" id="A0A2S5DD36"/>
<dbReference type="GO" id="GO:0004125">
    <property type="term" value="F:L-seryl-tRNA(Sec) selenium transferase activity"/>
    <property type="evidence" value="ECO:0007669"/>
    <property type="project" value="TreeGrafter"/>
</dbReference>
<reference evidence="6" key="1">
    <citation type="submission" date="2018-02" db="EMBL/GenBank/DDBJ databases">
        <authorList>
            <person name="O'Hara-Hanley K."/>
            <person name="Soby S."/>
        </authorList>
    </citation>
    <scope>NUCLEOTIDE SEQUENCE [LARGE SCALE GENOMIC DNA]</scope>
    <source>
        <strain evidence="6">MWU14-2602</strain>
    </source>
</reference>
<sequence length="370" mass="38910">MSSIHDKYRLKPVINASGRMTILGVSTPAPAVMDAARQGMAHYFEMPDLVDKTGDHLAGLLGAEAATVVSCASAGIALSVAAVIVRDDPDLLVNLHAKPASGPDEIVLAKGHNVNYGAPVATMVALGGGKVVEAGWANECTPAQLDAAVTARTAAILYIQSHHAVQKSMPTVEEAVAVARARGVPLIVDAAAEEDLRLYYRLGADLVIYSGAKAMEGPSSGLVLGRRQHVEWVKLQGKGIGRAMKIGKEGILGLTAAVEHYLSTPKAGGTEMARRLEPLLARLNRLPGIRAQVAWDSAGRDIARAEVAFDPSAAGLDAAAAAKRLKAGNPAVYCREYHANEGRLEFDIRSVDDAQLATLGHCIETLLKEN</sequence>
<comment type="cofactor">
    <cofactor evidence="1 4">
        <name>pyridoxal 5'-phosphate</name>
        <dbReference type="ChEBI" id="CHEBI:597326"/>
    </cofactor>
</comment>
<dbReference type="InterPro" id="IPR006337">
    <property type="entry name" value="DgaE-like"/>
</dbReference>
<organism evidence="5 6">
    <name type="scientific">Chromobacterium alticapitis</name>
    <dbReference type="NCBI Taxonomy" id="2073169"/>
    <lineage>
        <taxon>Bacteria</taxon>
        <taxon>Pseudomonadati</taxon>
        <taxon>Pseudomonadota</taxon>
        <taxon>Betaproteobacteria</taxon>
        <taxon>Neisseriales</taxon>
        <taxon>Chromobacteriaceae</taxon>
        <taxon>Chromobacterium</taxon>
    </lineage>
</organism>
<keyword evidence="6" id="KW-1185">Reference proteome</keyword>
<dbReference type="Gene3D" id="3.40.640.10">
    <property type="entry name" value="Type I PLP-dependent aspartate aminotransferase-like (Major domain)"/>
    <property type="match status" value="1"/>
</dbReference>
<evidence type="ECO:0000256" key="4">
    <source>
        <dbReference type="PIRSR" id="PIRSR618319-50"/>
    </source>
</evidence>
<dbReference type="Pfam" id="PF03841">
    <property type="entry name" value="SelA"/>
    <property type="match status" value="1"/>
</dbReference>
<dbReference type="SUPFAM" id="SSF53383">
    <property type="entry name" value="PLP-dependent transferases"/>
    <property type="match status" value="1"/>
</dbReference>
<dbReference type="RefSeq" id="WP_103903678.1">
    <property type="nucleotide sequence ID" value="NZ_PQWB01000083.1"/>
</dbReference>
<dbReference type="GO" id="GO:0016829">
    <property type="term" value="F:lyase activity"/>
    <property type="evidence" value="ECO:0007669"/>
    <property type="project" value="UniProtKB-KW"/>
</dbReference>
<feature type="modified residue" description="N6-(pyridoxal phosphate)lysine" evidence="4">
    <location>
        <position position="213"/>
    </location>
</feature>
<evidence type="ECO:0000313" key="5">
    <source>
        <dbReference type="EMBL" id="POZ60964.1"/>
    </source>
</evidence>
<proteinExistence type="inferred from homology"/>
<keyword evidence="2 4" id="KW-0663">Pyridoxal phosphate</keyword>
<dbReference type="OrthoDB" id="9787096at2"/>
<dbReference type="EMBL" id="PQWB01000083">
    <property type="protein sequence ID" value="POZ60964.1"/>
    <property type="molecule type" value="Genomic_DNA"/>
</dbReference>
<evidence type="ECO:0000256" key="2">
    <source>
        <dbReference type="ARBA" id="ARBA00022898"/>
    </source>
</evidence>
<protein>
    <submittedName>
        <fullName evidence="5">DgaE family pyridoxal phosphate-dependent ammonia lyase</fullName>
    </submittedName>
</protein>
<keyword evidence="5" id="KW-0456">Lyase</keyword>
<name>A0A2S5DD36_9NEIS</name>